<dbReference type="RefSeq" id="WP_305170196.1">
    <property type="nucleotide sequence ID" value="NZ_JAUUUU010000003.1"/>
</dbReference>
<reference evidence="2" key="1">
    <citation type="journal article" date="2010" name="Int. J. Syst. Evol. Microbiol.">
        <title>Porticoccus litoralis gen. nov., sp. nov., a gammaproteobacterium isolated from the Yellow Sea.</title>
        <authorList>
            <person name="Oh H.M."/>
            <person name="Kim H."/>
            <person name="Kim K.M."/>
            <person name="Min G.S."/>
            <person name="Cho J.C."/>
        </authorList>
    </citation>
    <scope>NUCLEOTIDE SEQUENCE</scope>
    <source>
        <strain evidence="2">DSM 25064</strain>
    </source>
</reference>
<keyword evidence="3" id="KW-1185">Reference proteome</keyword>
<accession>A0AAW8B1W5</accession>
<organism evidence="2 3">
    <name type="scientific">Porticoccus litoralis</name>
    <dbReference type="NCBI Taxonomy" id="434086"/>
    <lineage>
        <taxon>Bacteria</taxon>
        <taxon>Pseudomonadati</taxon>
        <taxon>Pseudomonadota</taxon>
        <taxon>Gammaproteobacteria</taxon>
        <taxon>Cellvibrionales</taxon>
        <taxon>Porticoccaceae</taxon>
        <taxon>Porticoccus</taxon>
    </lineage>
</organism>
<protein>
    <submittedName>
        <fullName evidence="2">Zinc-ribbon domain containing protein</fullName>
    </submittedName>
</protein>
<dbReference type="InterPro" id="IPR025306">
    <property type="entry name" value="Zn-bnd_dom_prob"/>
</dbReference>
<reference evidence="2" key="2">
    <citation type="submission" date="2023-08" db="EMBL/GenBank/DDBJ databases">
        <authorList>
            <person name="Luo J."/>
        </authorList>
    </citation>
    <scope>NUCLEOTIDE SEQUENCE</scope>
    <source>
        <strain evidence="2">DSM 25064</strain>
    </source>
</reference>
<evidence type="ECO:0000313" key="2">
    <source>
        <dbReference type="EMBL" id="MDP1520626.1"/>
    </source>
</evidence>
<feature type="domain" description="Probable zinc-binding" evidence="1">
    <location>
        <begin position="37"/>
        <end position="85"/>
    </location>
</feature>
<name>A0AAW8B1W5_9GAMM</name>
<dbReference type="Proteomes" id="UP001178354">
    <property type="component" value="Unassembled WGS sequence"/>
</dbReference>
<gene>
    <name evidence="2" type="ORF">Q8A57_06590</name>
</gene>
<comment type="caution">
    <text evidence="2">The sequence shown here is derived from an EMBL/GenBank/DDBJ whole genome shotgun (WGS) entry which is preliminary data.</text>
</comment>
<dbReference type="Pfam" id="PF13451">
    <property type="entry name" value="zf_Tbcl"/>
    <property type="match status" value="1"/>
</dbReference>
<sequence>MGKQVRSNNKKQDRLPVDASKLVMGNTYSSAPDFYYDIEFDCEDCGIHQTWSATQQKWWYEEAGGYFFSTAVRCRACREKARQKKRQARIAAGHEQDS</sequence>
<evidence type="ECO:0000259" key="1">
    <source>
        <dbReference type="Pfam" id="PF13451"/>
    </source>
</evidence>
<dbReference type="EMBL" id="JAUUUU010000003">
    <property type="protein sequence ID" value="MDP1520626.1"/>
    <property type="molecule type" value="Genomic_DNA"/>
</dbReference>
<evidence type="ECO:0000313" key="3">
    <source>
        <dbReference type="Proteomes" id="UP001178354"/>
    </source>
</evidence>
<proteinExistence type="predicted"/>
<dbReference type="AlphaFoldDB" id="A0AAW8B1W5"/>